<dbReference type="GO" id="GO:0032993">
    <property type="term" value="C:protein-DNA complex"/>
    <property type="evidence" value="ECO:0007669"/>
    <property type="project" value="TreeGrafter"/>
</dbReference>
<keyword evidence="5" id="KW-0804">Transcription</keyword>
<dbReference type="GO" id="GO:0000156">
    <property type="term" value="F:phosphorelay response regulator activity"/>
    <property type="evidence" value="ECO:0007669"/>
    <property type="project" value="TreeGrafter"/>
</dbReference>
<dbReference type="Pfam" id="PF00486">
    <property type="entry name" value="Trans_reg_C"/>
    <property type="match status" value="1"/>
</dbReference>
<dbReference type="GO" id="GO:0006355">
    <property type="term" value="P:regulation of DNA-templated transcription"/>
    <property type="evidence" value="ECO:0007669"/>
    <property type="project" value="InterPro"/>
</dbReference>
<keyword evidence="3" id="KW-0805">Transcription regulation</keyword>
<feature type="modified residue" description="4-aspartylphosphate" evidence="6">
    <location>
        <position position="51"/>
    </location>
</feature>
<dbReference type="RefSeq" id="WP_183972743.1">
    <property type="nucleotide sequence ID" value="NZ_JACIBY010000003.1"/>
</dbReference>
<dbReference type="InterPro" id="IPR039420">
    <property type="entry name" value="WalR-like"/>
</dbReference>
<gene>
    <name evidence="10" type="ORF">FHS57_001854</name>
</gene>
<organism evidence="10 11">
    <name type="scientific">Runella defluvii</name>
    <dbReference type="NCBI Taxonomy" id="370973"/>
    <lineage>
        <taxon>Bacteria</taxon>
        <taxon>Pseudomonadati</taxon>
        <taxon>Bacteroidota</taxon>
        <taxon>Cytophagia</taxon>
        <taxon>Cytophagales</taxon>
        <taxon>Spirosomataceae</taxon>
        <taxon>Runella</taxon>
    </lineage>
</organism>
<dbReference type="SMART" id="SM00448">
    <property type="entry name" value="REC"/>
    <property type="match status" value="1"/>
</dbReference>
<keyword evidence="2" id="KW-0902">Two-component regulatory system</keyword>
<name>A0A7W6EPZ5_9BACT</name>
<feature type="DNA-binding region" description="OmpR/PhoB-type" evidence="7">
    <location>
        <begin position="124"/>
        <end position="224"/>
    </location>
</feature>
<evidence type="ECO:0000256" key="2">
    <source>
        <dbReference type="ARBA" id="ARBA00023012"/>
    </source>
</evidence>
<dbReference type="EMBL" id="JACIBY010000003">
    <property type="protein sequence ID" value="MBB3837857.1"/>
    <property type="molecule type" value="Genomic_DNA"/>
</dbReference>
<feature type="domain" description="Response regulatory" evidence="8">
    <location>
        <begin position="2"/>
        <end position="116"/>
    </location>
</feature>
<protein>
    <submittedName>
        <fullName evidence="10">DNA-binding response OmpR family regulator</fullName>
    </submittedName>
</protein>
<reference evidence="10 11" key="1">
    <citation type="submission" date="2020-08" db="EMBL/GenBank/DDBJ databases">
        <title>Genomic Encyclopedia of Type Strains, Phase IV (KMG-IV): sequencing the most valuable type-strain genomes for metagenomic binning, comparative biology and taxonomic classification.</title>
        <authorList>
            <person name="Goeker M."/>
        </authorList>
    </citation>
    <scope>NUCLEOTIDE SEQUENCE [LARGE SCALE GENOMIC DNA]</scope>
    <source>
        <strain evidence="10 11">DSM 17976</strain>
    </source>
</reference>
<comment type="caution">
    <text evidence="10">The sequence shown here is derived from an EMBL/GenBank/DDBJ whole genome shotgun (WGS) entry which is preliminary data.</text>
</comment>
<feature type="domain" description="OmpR/PhoB-type" evidence="9">
    <location>
        <begin position="124"/>
        <end position="224"/>
    </location>
</feature>
<sequence>MKILIIEDEESLAHPLREYLASEGHVCEWVSTYQAAEEKIGVYDYDCVLVDIMLPGGSGLDLVDLLKKTQSQAGIIIISAKNALDDKILGLELGADDYLTKPFHLSELNARIKSIQRRRQFAGNREIKFGDIRMVPDSKEVWVNDSEIVLTRKEYDLLMYLVANANRVLSKGAISEHLYGDEIDQANSFDFLYSHMKNLRKKLSEHGCPDYIQTVYGVGYKLAA</sequence>
<dbReference type="PROSITE" id="PS50110">
    <property type="entry name" value="RESPONSE_REGULATORY"/>
    <property type="match status" value="1"/>
</dbReference>
<dbReference type="PANTHER" id="PTHR48111:SF22">
    <property type="entry name" value="REGULATOR OF RPOS"/>
    <property type="match status" value="1"/>
</dbReference>
<keyword evidence="1 6" id="KW-0597">Phosphoprotein</keyword>
<evidence type="ECO:0000259" key="9">
    <source>
        <dbReference type="PROSITE" id="PS51755"/>
    </source>
</evidence>
<dbReference type="SMART" id="SM00862">
    <property type="entry name" value="Trans_reg_C"/>
    <property type="match status" value="1"/>
</dbReference>
<evidence type="ECO:0000256" key="3">
    <source>
        <dbReference type="ARBA" id="ARBA00023015"/>
    </source>
</evidence>
<evidence type="ECO:0000313" key="10">
    <source>
        <dbReference type="EMBL" id="MBB3837857.1"/>
    </source>
</evidence>
<dbReference type="InterPro" id="IPR011006">
    <property type="entry name" value="CheY-like_superfamily"/>
</dbReference>
<keyword evidence="4 7" id="KW-0238">DNA-binding</keyword>
<dbReference type="Gene3D" id="1.10.10.10">
    <property type="entry name" value="Winged helix-like DNA-binding domain superfamily/Winged helix DNA-binding domain"/>
    <property type="match status" value="1"/>
</dbReference>
<dbReference type="PANTHER" id="PTHR48111">
    <property type="entry name" value="REGULATOR OF RPOS"/>
    <property type="match status" value="1"/>
</dbReference>
<keyword evidence="11" id="KW-1185">Reference proteome</keyword>
<dbReference type="Proteomes" id="UP000541352">
    <property type="component" value="Unassembled WGS sequence"/>
</dbReference>
<accession>A0A7W6EPZ5</accession>
<dbReference type="InterPro" id="IPR001867">
    <property type="entry name" value="OmpR/PhoB-type_DNA-bd"/>
</dbReference>
<dbReference type="PROSITE" id="PS51755">
    <property type="entry name" value="OMPR_PHOB"/>
    <property type="match status" value="1"/>
</dbReference>
<dbReference type="Pfam" id="PF00072">
    <property type="entry name" value="Response_reg"/>
    <property type="match status" value="1"/>
</dbReference>
<evidence type="ECO:0000256" key="7">
    <source>
        <dbReference type="PROSITE-ProRule" id="PRU01091"/>
    </source>
</evidence>
<dbReference type="AlphaFoldDB" id="A0A7W6EPZ5"/>
<evidence type="ECO:0000256" key="5">
    <source>
        <dbReference type="ARBA" id="ARBA00023163"/>
    </source>
</evidence>
<dbReference type="InterPro" id="IPR001789">
    <property type="entry name" value="Sig_transdc_resp-reg_receiver"/>
</dbReference>
<dbReference type="GO" id="GO:0005829">
    <property type="term" value="C:cytosol"/>
    <property type="evidence" value="ECO:0007669"/>
    <property type="project" value="TreeGrafter"/>
</dbReference>
<dbReference type="SUPFAM" id="SSF52172">
    <property type="entry name" value="CheY-like"/>
    <property type="match status" value="1"/>
</dbReference>
<evidence type="ECO:0000256" key="6">
    <source>
        <dbReference type="PROSITE-ProRule" id="PRU00169"/>
    </source>
</evidence>
<evidence type="ECO:0000259" key="8">
    <source>
        <dbReference type="PROSITE" id="PS50110"/>
    </source>
</evidence>
<dbReference type="InterPro" id="IPR036388">
    <property type="entry name" value="WH-like_DNA-bd_sf"/>
</dbReference>
<proteinExistence type="predicted"/>
<evidence type="ECO:0000256" key="1">
    <source>
        <dbReference type="ARBA" id="ARBA00022553"/>
    </source>
</evidence>
<dbReference type="Gene3D" id="6.10.250.690">
    <property type="match status" value="1"/>
</dbReference>
<dbReference type="Gene3D" id="3.40.50.2300">
    <property type="match status" value="1"/>
</dbReference>
<evidence type="ECO:0000313" key="11">
    <source>
        <dbReference type="Proteomes" id="UP000541352"/>
    </source>
</evidence>
<dbReference type="CDD" id="cd00383">
    <property type="entry name" value="trans_reg_C"/>
    <property type="match status" value="1"/>
</dbReference>
<evidence type="ECO:0000256" key="4">
    <source>
        <dbReference type="ARBA" id="ARBA00023125"/>
    </source>
</evidence>
<dbReference type="GO" id="GO:0000976">
    <property type="term" value="F:transcription cis-regulatory region binding"/>
    <property type="evidence" value="ECO:0007669"/>
    <property type="project" value="TreeGrafter"/>
</dbReference>